<organism evidence="2 3">
    <name type="scientific">Riccia sorocarpa</name>
    <dbReference type="NCBI Taxonomy" id="122646"/>
    <lineage>
        <taxon>Eukaryota</taxon>
        <taxon>Viridiplantae</taxon>
        <taxon>Streptophyta</taxon>
        <taxon>Embryophyta</taxon>
        <taxon>Marchantiophyta</taxon>
        <taxon>Marchantiopsida</taxon>
        <taxon>Marchantiidae</taxon>
        <taxon>Marchantiales</taxon>
        <taxon>Ricciaceae</taxon>
        <taxon>Riccia</taxon>
    </lineage>
</organism>
<comment type="caution">
    <text evidence="2">The sequence shown here is derived from an EMBL/GenBank/DDBJ whole genome shotgun (WGS) entry which is preliminary data.</text>
</comment>
<sequence>MAESANITDTTSDAIKRCLQRLAAAQQFPAPATPAATRQVRTSTRPEQQEENVRQLMQTAVYTQFFGAPPQFAQFKEYVDYHWASRDWIKVTEIRAAPRRGAFLTSLFSSIGSTVRVPYVTQHLTLPSARALVLWDIRLPLVQQLTYEYATVSFRQPVRFIHLGDPCVICGLGMIEGCRCSNEQPGDLAEQPGDQRDLPAQPPLTSFVQLLAEQQCAAGTDEEAGTSEDMEADVPVNHSRSSDAPHMA</sequence>
<dbReference type="EMBL" id="JBJQOH010000002">
    <property type="protein sequence ID" value="KAL3695267.1"/>
    <property type="molecule type" value="Genomic_DNA"/>
</dbReference>
<evidence type="ECO:0000313" key="2">
    <source>
        <dbReference type="EMBL" id="KAL3695267.1"/>
    </source>
</evidence>
<keyword evidence="3" id="KW-1185">Reference proteome</keyword>
<name>A0ABD3HUT9_9MARC</name>
<protein>
    <submittedName>
        <fullName evidence="2">Uncharacterized protein</fullName>
    </submittedName>
</protein>
<feature type="compositionally biased region" description="Acidic residues" evidence="1">
    <location>
        <begin position="220"/>
        <end position="232"/>
    </location>
</feature>
<accession>A0ABD3HUT9</accession>
<feature type="region of interest" description="Disordered" evidence="1">
    <location>
        <begin position="218"/>
        <end position="248"/>
    </location>
</feature>
<feature type="compositionally biased region" description="Low complexity" evidence="1">
    <location>
        <begin position="29"/>
        <end position="42"/>
    </location>
</feature>
<dbReference type="Proteomes" id="UP001633002">
    <property type="component" value="Unassembled WGS sequence"/>
</dbReference>
<dbReference type="AlphaFoldDB" id="A0ABD3HUT9"/>
<feature type="region of interest" description="Disordered" evidence="1">
    <location>
        <begin position="29"/>
        <end position="50"/>
    </location>
</feature>
<proteinExistence type="predicted"/>
<reference evidence="2 3" key="1">
    <citation type="submission" date="2024-09" db="EMBL/GenBank/DDBJ databases">
        <title>Chromosome-scale assembly of Riccia sorocarpa.</title>
        <authorList>
            <person name="Paukszto L."/>
        </authorList>
    </citation>
    <scope>NUCLEOTIDE SEQUENCE [LARGE SCALE GENOMIC DNA]</scope>
    <source>
        <strain evidence="2">LP-2024</strain>
        <tissue evidence="2">Aerial parts of the thallus</tissue>
    </source>
</reference>
<evidence type="ECO:0000313" key="3">
    <source>
        <dbReference type="Proteomes" id="UP001633002"/>
    </source>
</evidence>
<evidence type="ECO:0000256" key="1">
    <source>
        <dbReference type="SAM" id="MobiDB-lite"/>
    </source>
</evidence>
<gene>
    <name evidence="2" type="ORF">R1sor_009343</name>
</gene>